<keyword evidence="1" id="KW-0472">Membrane</keyword>
<name>A0A6V8PZG6_9ACTN</name>
<sequence length="156" mass="17366">MGRPAQKMQRVVGKISAKVFLVSNVFLLCGVYVWPMWTGDVIYPGGKVIPSATVEVPNYYYQASDWLDIEKGDFRIVSIPLPKLGSQVAYSWDHGYVGEDPTRWLLPKTVVVSGGSGRGISGFIFDEVIQENPPANLGAILNLFNARYILFHRDTD</sequence>
<comment type="caution">
    <text evidence="2">The sequence shown here is derived from an EMBL/GenBank/DDBJ whole genome shotgun (WGS) entry which is preliminary data.</text>
</comment>
<evidence type="ECO:0000313" key="2">
    <source>
        <dbReference type="EMBL" id="GFP37882.1"/>
    </source>
</evidence>
<dbReference type="EMBL" id="BLSC01000204">
    <property type="protein sequence ID" value="GFP37882.1"/>
    <property type="molecule type" value="Genomic_DNA"/>
</dbReference>
<feature type="transmembrane region" description="Helical" evidence="1">
    <location>
        <begin position="20"/>
        <end position="37"/>
    </location>
</feature>
<organism evidence="2 3">
    <name type="scientific">Candidatus Hakubella thermalkaliphila</name>
    <dbReference type="NCBI Taxonomy" id="2754717"/>
    <lineage>
        <taxon>Bacteria</taxon>
        <taxon>Bacillati</taxon>
        <taxon>Actinomycetota</taxon>
        <taxon>Actinomycetota incertae sedis</taxon>
        <taxon>Candidatus Hakubellales</taxon>
        <taxon>Candidatus Hakubellaceae</taxon>
        <taxon>Candidatus Hakubella</taxon>
    </lineage>
</organism>
<proteinExistence type="predicted"/>
<dbReference type="Proteomes" id="UP000561271">
    <property type="component" value="Unassembled WGS sequence"/>
</dbReference>
<protein>
    <submittedName>
        <fullName evidence="2">Uncharacterized protein</fullName>
    </submittedName>
</protein>
<evidence type="ECO:0000313" key="3">
    <source>
        <dbReference type="Proteomes" id="UP000561271"/>
    </source>
</evidence>
<accession>A0A6V8PZG6</accession>
<reference evidence="2 3" key="1">
    <citation type="journal article" date="2020" name="Front. Microbiol.">
        <title>Single-cell genomics of novel Actinobacteria with the Wood-Ljungdahl pathway discovered in a serpentinizing system.</title>
        <authorList>
            <person name="Merino N."/>
            <person name="Kawai M."/>
            <person name="Boyd E.S."/>
            <person name="Colman D.R."/>
            <person name="McGlynn S.E."/>
            <person name="Nealson K.H."/>
            <person name="Kurokawa K."/>
            <person name="Hongoh Y."/>
        </authorList>
    </citation>
    <scope>NUCLEOTIDE SEQUENCE [LARGE SCALE GENOMIC DNA]</scope>
    <source>
        <strain evidence="2 3">S44</strain>
    </source>
</reference>
<keyword evidence="1" id="KW-1133">Transmembrane helix</keyword>
<keyword evidence="1" id="KW-0812">Transmembrane</keyword>
<evidence type="ECO:0000256" key="1">
    <source>
        <dbReference type="SAM" id="Phobius"/>
    </source>
</evidence>
<gene>
    <name evidence="2" type="ORF">HKBW3S44_01562</name>
</gene>
<dbReference type="AlphaFoldDB" id="A0A6V8PZG6"/>